<name>E4V3D6_ARTGP</name>
<feature type="compositionally biased region" description="Polar residues" evidence="16">
    <location>
        <begin position="1167"/>
        <end position="1181"/>
    </location>
</feature>
<dbReference type="CDD" id="cd01364">
    <property type="entry name" value="KISc_BimC_Eg5"/>
    <property type="match status" value="1"/>
</dbReference>
<comment type="similarity">
    <text evidence="13">Belongs to the TRAFAC class myosin-kinesin ATPase superfamily. Kinesin family. KIN-5/BimC subfamily.</text>
</comment>
<dbReference type="InterPro" id="IPR025901">
    <property type="entry name" value="Kinesin-assoc_MT-bd_dom"/>
</dbReference>
<feature type="coiled-coil region" evidence="15">
    <location>
        <begin position="637"/>
        <end position="689"/>
    </location>
</feature>
<dbReference type="Pfam" id="PF00225">
    <property type="entry name" value="Kinesin"/>
    <property type="match status" value="1"/>
</dbReference>
<evidence type="ECO:0000256" key="11">
    <source>
        <dbReference type="ARBA" id="ARBA00023212"/>
    </source>
</evidence>
<dbReference type="InterPro" id="IPR047241">
    <property type="entry name" value="KIF11-like_kin_motor_dom"/>
</dbReference>
<organism evidence="19">
    <name type="scientific">Arthroderma gypseum (strain ATCC MYA-4604 / CBS 118893)</name>
    <name type="common">Microsporum gypseum</name>
    <dbReference type="NCBI Taxonomy" id="535722"/>
    <lineage>
        <taxon>Eukaryota</taxon>
        <taxon>Fungi</taxon>
        <taxon>Dikarya</taxon>
        <taxon>Ascomycota</taxon>
        <taxon>Pezizomycotina</taxon>
        <taxon>Eurotiomycetes</taxon>
        <taxon>Eurotiomycetidae</taxon>
        <taxon>Onygenales</taxon>
        <taxon>Arthrodermataceae</taxon>
        <taxon>Nannizzia</taxon>
    </lineage>
</organism>
<dbReference type="GO" id="GO:0051301">
    <property type="term" value="P:cell division"/>
    <property type="evidence" value="ECO:0007669"/>
    <property type="project" value="UniProtKB-KW"/>
</dbReference>
<feature type="compositionally biased region" description="Basic and acidic residues" evidence="16">
    <location>
        <begin position="59"/>
        <end position="68"/>
    </location>
</feature>
<proteinExistence type="inferred from homology"/>
<evidence type="ECO:0000256" key="8">
    <source>
        <dbReference type="ARBA" id="ARBA00022840"/>
    </source>
</evidence>
<dbReference type="PROSITE" id="PS50067">
    <property type="entry name" value="KINESIN_MOTOR_2"/>
    <property type="match status" value="1"/>
</dbReference>
<evidence type="ECO:0000256" key="4">
    <source>
        <dbReference type="ARBA" id="ARBA00022618"/>
    </source>
</evidence>
<evidence type="ECO:0000256" key="15">
    <source>
        <dbReference type="SAM" id="Coils"/>
    </source>
</evidence>
<dbReference type="STRING" id="535722.E4V3D6"/>
<dbReference type="GO" id="GO:0005634">
    <property type="term" value="C:nucleus"/>
    <property type="evidence" value="ECO:0007669"/>
    <property type="project" value="TreeGrafter"/>
</dbReference>
<sequence>MAGGTRPQPTRELKKPALRGSARPRASIAPERVETPKVSSRTQTPSATRALNSPTENAGNKRKERDFEQNVPGDTNIRVIVRCRGRSDREVQENSGVVISTEGVKGTTVEVSMGPNALGNREYQFDKVFSPAADQAIIFEDVVTPILNEMLSGYNCTIFAYGQTGTGKTYTMSGDMTETLGLLSDSAGIIPRILHALFQKIEGVDSSVKCSFIELYNEDLRDLLSSEDNVKLKIYEEGMKKGHNGTMVQGVGETYINSASAGIKLLQEGSHRRQVASTKCNDLSSRSHSIFTITTFLKRVSDKGEEYICSGKLNLVDLAGSEDIRRSGAENKRATEAGSINKSLLTLGRVINALVDKSPHIPYRESKLTRLLQDSLGGRTKTCIIATISSARCNLEETMSTLDYAFRAKNIRNKPQINSSISKKALLREFTTEIEKLRSDLIATRQRNGVYLSTENYEEMTVESESRRILSEEQRAKIETMEINLKTKVQEYLALTSNFNEMKKSNESTQSTLDQTKTLLEQTEQILSKAQKDLEEETLLRRAHQVTEQKLHNIGSTLLSVIDQSVTDVSGLHSKLRRRSVLHKQNKSAWEDCTGKVLDVAKSVDDRMALLRSQHATLINDLTSRVETFVSSELEALKRSRELLKETESSLSRFEEDSKRQNHKNRDTMNDVLEEIKILREDVQEKVGEGLNGLSSAAARISEEVIQELQQFDSELHTMYNLLTGDFTDLFQSVVGHLHSQREEVDDLRAQLQQANEEAKEANEKAAFRLELTLKEERQAADAERSILASQIHTLLNESSDRQAARLKDKIDTIKTEVQVSGRTLQQSHDRYLGTLDSWGRSGDELLEKVLKSESELKSKMKDHLDLFISRNNSIHATTNTVHEQTVHIVDEQKKDMAVQMEALDDFVRRARSQNNQHCEVSNGITKKLGQRVMDGYHQQLQQLDDFEKREAAFQSAMLTENKSLGTLVNTATSDVKQPLLDLQSQIQTTSMAEYVPTGTTPEKKTYRYEATLPRTESHASILGKMESPCGPLTTLSPSCTPLGSPSLHHEPPTSPTKSTVYHDLDNNVEDEKPLPADASEEPDQLSPTKLREVDINVMNKPNPEPAAAETGRNNESCKDTEPPPLKRHLSSSVAAASNLTGETKIPTKRMTRRNARGTATGVGSGRENTPISTLNAGSRINTRRVRSGPTHH</sequence>
<dbReference type="SMART" id="SM00129">
    <property type="entry name" value="KISc"/>
    <property type="match status" value="1"/>
</dbReference>
<evidence type="ECO:0000313" key="18">
    <source>
        <dbReference type="EMBL" id="EFR04510.1"/>
    </source>
</evidence>
<reference evidence="19" key="1">
    <citation type="journal article" date="2012" name="MBio">
        <title>Comparative genome analysis of Trichophyton rubrum and related dermatophytes reveals candidate genes involved in infection.</title>
        <authorList>
            <person name="Martinez D.A."/>
            <person name="Oliver B.G."/>
            <person name="Graeser Y."/>
            <person name="Goldberg J.M."/>
            <person name="Li W."/>
            <person name="Martinez-Rossi N.M."/>
            <person name="Monod M."/>
            <person name="Shelest E."/>
            <person name="Barton R.C."/>
            <person name="Birch E."/>
            <person name="Brakhage A.A."/>
            <person name="Chen Z."/>
            <person name="Gurr S.J."/>
            <person name="Heiman D."/>
            <person name="Heitman J."/>
            <person name="Kosti I."/>
            <person name="Rossi A."/>
            <person name="Saif S."/>
            <person name="Samalova M."/>
            <person name="Saunders C.W."/>
            <person name="Shea T."/>
            <person name="Summerbell R.C."/>
            <person name="Xu J."/>
            <person name="Young S."/>
            <person name="Zeng Q."/>
            <person name="Birren B.W."/>
            <person name="Cuomo C.A."/>
            <person name="White T.C."/>
        </authorList>
    </citation>
    <scope>NUCLEOTIDE SEQUENCE [LARGE SCALE GENOMIC DNA]</scope>
    <source>
        <strain evidence="19">ATCC MYA-4604 / CBS 118893</strain>
    </source>
</reference>
<keyword evidence="9 15" id="KW-0175">Coiled coil</keyword>
<keyword evidence="12" id="KW-0131">Cell cycle</keyword>
<gene>
    <name evidence="18" type="ORF">MGYG_07517</name>
</gene>
<dbReference type="PROSITE" id="PS00411">
    <property type="entry name" value="KINESIN_MOTOR_1"/>
    <property type="match status" value="1"/>
</dbReference>
<dbReference type="VEuPathDB" id="FungiDB:MGYG_07517"/>
<keyword evidence="5" id="KW-0493">Microtubule</keyword>
<dbReference type="GeneID" id="10025512"/>
<dbReference type="InterPro" id="IPR047149">
    <property type="entry name" value="KIF11-like"/>
</dbReference>
<accession>E4V3D6</accession>
<dbReference type="OMA" id="DWETFDQ"/>
<dbReference type="Proteomes" id="UP000002669">
    <property type="component" value="Unassembled WGS sequence"/>
</dbReference>
<keyword evidence="11" id="KW-0206">Cytoskeleton</keyword>
<feature type="region of interest" description="Disordered" evidence="16">
    <location>
        <begin position="1"/>
        <end position="73"/>
    </location>
</feature>
<dbReference type="GO" id="GO:0072686">
    <property type="term" value="C:mitotic spindle"/>
    <property type="evidence" value="ECO:0007669"/>
    <property type="project" value="TreeGrafter"/>
</dbReference>
<dbReference type="FunCoup" id="E4V3D6">
    <property type="interactions" value="1011"/>
</dbReference>
<dbReference type="GO" id="GO:0008017">
    <property type="term" value="F:microtubule binding"/>
    <property type="evidence" value="ECO:0007669"/>
    <property type="project" value="InterPro"/>
</dbReference>
<dbReference type="Pfam" id="PF13931">
    <property type="entry name" value="Microtub_bind"/>
    <property type="match status" value="1"/>
</dbReference>
<dbReference type="InterPro" id="IPR001752">
    <property type="entry name" value="Kinesin_motor_dom"/>
</dbReference>
<dbReference type="HOGENOM" id="CLU_001485_33_2_1"/>
<evidence type="ECO:0000256" key="10">
    <source>
        <dbReference type="ARBA" id="ARBA00023175"/>
    </source>
</evidence>
<protein>
    <submittedName>
        <fullName evidence="18">Kinesin heavy chain isoform 5A</fullName>
    </submittedName>
</protein>
<comment type="subcellular location">
    <subcellularLocation>
        <location evidence="1">Cytoplasm</location>
        <location evidence="1">Cytoskeleton</location>
    </subcellularLocation>
</comment>
<dbReference type="PANTHER" id="PTHR47970">
    <property type="entry name" value="KINESIN-LIKE PROTEIN KIF11"/>
    <property type="match status" value="1"/>
</dbReference>
<evidence type="ECO:0000256" key="13">
    <source>
        <dbReference type="ARBA" id="ARBA00034704"/>
    </source>
</evidence>
<feature type="coiled-coil region" evidence="15">
    <location>
        <begin position="738"/>
        <end position="772"/>
    </location>
</feature>
<evidence type="ECO:0000256" key="14">
    <source>
        <dbReference type="PROSITE-ProRule" id="PRU00283"/>
    </source>
</evidence>
<feature type="domain" description="Kinesin motor" evidence="17">
    <location>
        <begin position="76"/>
        <end position="411"/>
    </location>
</feature>
<dbReference type="GO" id="GO:0005876">
    <property type="term" value="C:spindle microtubule"/>
    <property type="evidence" value="ECO:0007669"/>
    <property type="project" value="TreeGrafter"/>
</dbReference>
<evidence type="ECO:0000256" key="3">
    <source>
        <dbReference type="ARBA" id="ARBA00022553"/>
    </source>
</evidence>
<feature type="compositionally biased region" description="Polar residues" evidence="16">
    <location>
        <begin position="37"/>
        <end position="58"/>
    </location>
</feature>
<keyword evidence="10 14" id="KW-0505">Motor protein</keyword>
<dbReference type="PANTHER" id="PTHR47970:SF12">
    <property type="entry name" value="KINESIN FAMILY MEMBER 11"/>
    <property type="match status" value="1"/>
</dbReference>
<keyword evidence="7" id="KW-0498">Mitosis</keyword>
<evidence type="ECO:0000256" key="12">
    <source>
        <dbReference type="ARBA" id="ARBA00023306"/>
    </source>
</evidence>
<dbReference type="AlphaFoldDB" id="E4V3D6"/>
<dbReference type="InParanoid" id="E4V3D6"/>
<evidence type="ECO:0000256" key="2">
    <source>
        <dbReference type="ARBA" id="ARBA00022490"/>
    </source>
</evidence>
<feature type="region of interest" description="Disordered" evidence="16">
    <location>
        <begin position="1037"/>
        <end position="1133"/>
    </location>
</feature>
<keyword evidence="8 14" id="KW-0067">ATP-binding</keyword>
<dbReference type="GO" id="GO:0007018">
    <property type="term" value="P:microtubule-based movement"/>
    <property type="evidence" value="ECO:0007669"/>
    <property type="project" value="InterPro"/>
</dbReference>
<feature type="binding site" evidence="14">
    <location>
        <begin position="162"/>
        <end position="169"/>
    </location>
    <ligand>
        <name>ATP</name>
        <dbReference type="ChEBI" id="CHEBI:30616"/>
    </ligand>
</feature>
<evidence type="ECO:0000256" key="1">
    <source>
        <dbReference type="ARBA" id="ARBA00004245"/>
    </source>
</evidence>
<keyword evidence="4" id="KW-0132">Cell division</keyword>
<dbReference type="FunFam" id="3.40.850.10:FF:000051">
    <property type="entry name" value="Kinesin-like protein bimC"/>
    <property type="match status" value="1"/>
</dbReference>
<evidence type="ECO:0000256" key="16">
    <source>
        <dbReference type="SAM" id="MobiDB-lite"/>
    </source>
</evidence>
<dbReference type="InterPro" id="IPR027417">
    <property type="entry name" value="P-loop_NTPase"/>
</dbReference>
<feature type="region of interest" description="Disordered" evidence="16">
    <location>
        <begin position="1148"/>
        <end position="1193"/>
    </location>
</feature>
<dbReference type="PRINTS" id="PR00380">
    <property type="entry name" value="KINESINHEAVY"/>
</dbReference>
<dbReference type="eggNOG" id="KOG0243">
    <property type="taxonomic scope" value="Eukaryota"/>
</dbReference>
<keyword evidence="19" id="KW-1185">Reference proteome</keyword>
<dbReference type="OrthoDB" id="3176171at2759"/>
<keyword evidence="3" id="KW-0597">Phosphoprotein</keyword>
<dbReference type="GO" id="GO:0000073">
    <property type="term" value="P:initial mitotic spindle pole body separation"/>
    <property type="evidence" value="ECO:0007669"/>
    <property type="project" value="TreeGrafter"/>
</dbReference>
<dbReference type="InterPro" id="IPR019821">
    <property type="entry name" value="Kinesin_motor_CS"/>
</dbReference>
<feature type="compositionally biased region" description="Basic and acidic residues" evidence="16">
    <location>
        <begin position="1061"/>
        <end position="1075"/>
    </location>
</feature>
<dbReference type="InterPro" id="IPR036961">
    <property type="entry name" value="Kinesin_motor_dom_sf"/>
</dbReference>
<keyword evidence="6 14" id="KW-0547">Nucleotide-binding</keyword>
<dbReference type="EMBL" id="DS989828">
    <property type="protein sequence ID" value="EFR04510.1"/>
    <property type="molecule type" value="Genomic_DNA"/>
</dbReference>
<dbReference type="GO" id="GO:0008574">
    <property type="term" value="F:plus-end-directed microtubule motor activity"/>
    <property type="evidence" value="ECO:0007669"/>
    <property type="project" value="TreeGrafter"/>
</dbReference>
<evidence type="ECO:0000259" key="17">
    <source>
        <dbReference type="PROSITE" id="PS50067"/>
    </source>
</evidence>
<dbReference type="RefSeq" id="XP_003170273.1">
    <property type="nucleotide sequence ID" value="XM_003170225.1"/>
</dbReference>
<dbReference type="Gene3D" id="3.40.850.10">
    <property type="entry name" value="Kinesin motor domain"/>
    <property type="match status" value="1"/>
</dbReference>
<feature type="coiled-coil region" evidence="15">
    <location>
        <begin position="513"/>
        <end position="540"/>
    </location>
</feature>
<keyword evidence="2" id="KW-0963">Cytoplasm</keyword>
<evidence type="ECO:0000256" key="5">
    <source>
        <dbReference type="ARBA" id="ARBA00022701"/>
    </source>
</evidence>
<evidence type="ECO:0000256" key="9">
    <source>
        <dbReference type="ARBA" id="ARBA00023054"/>
    </source>
</evidence>
<dbReference type="SUPFAM" id="SSF52540">
    <property type="entry name" value="P-loop containing nucleoside triphosphate hydrolases"/>
    <property type="match status" value="1"/>
</dbReference>
<evidence type="ECO:0000256" key="7">
    <source>
        <dbReference type="ARBA" id="ARBA00022776"/>
    </source>
</evidence>
<evidence type="ECO:0000256" key="6">
    <source>
        <dbReference type="ARBA" id="ARBA00022741"/>
    </source>
</evidence>
<feature type="compositionally biased region" description="Basic residues" evidence="16">
    <location>
        <begin position="1182"/>
        <end position="1193"/>
    </location>
</feature>
<evidence type="ECO:0000313" key="19">
    <source>
        <dbReference type="Proteomes" id="UP000002669"/>
    </source>
</evidence>
<dbReference type="GO" id="GO:0005524">
    <property type="term" value="F:ATP binding"/>
    <property type="evidence" value="ECO:0007669"/>
    <property type="project" value="UniProtKB-UniRule"/>
</dbReference>